<dbReference type="PANTHER" id="PTHR13812">
    <property type="entry name" value="KETIMINE REDUCTASE MU-CRYSTALLIN"/>
    <property type="match status" value="1"/>
</dbReference>
<evidence type="ECO:0000256" key="3">
    <source>
        <dbReference type="ARBA" id="ARBA00050354"/>
    </source>
</evidence>
<gene>
    <name evidence="6" type="ORF">ABV300_03945</name>
</gene>
<evidence type="ECO:0000256" key="4">
    <source>
        <dbReference type="ARBA" id="ARBA00052703"/>
    </source>
</evidence>
<comment type="catalytic activity">
    <reaction evidence="3">
        <text>L-proline + NAD(+) = 1-pyrroline-2-carboxylate + NADH + H(+)</text>
        <dbReference type="Rhea" id="RHEA:20321"/>
        <dbReference type="ChEBI" id="CHEBI:15378"/>
        <dbReference type="ChEBI" id="CHEBI:39785"/>
        <dbReference type="ChEBI" id="CHEBI:57540"/>
        <dbReference type="ChEBI" id="CHEBI:57945"/>
        <dbReference type="ChEBI" id="CHEBI:60039"/>
        <dbReference type="EC" id="1.5.1.49"/>
    </reaction>
</comment>
<comment type="caution">
    <text evidence="5">Lacks conserved residue(s) required for the propagation of feature annotation.</text>
</comment>
<keyword evidence="5" id="KW-0547">Nucleotide-binding</keyword>
<name>A0AAU8GCB7_9CHLR</name>
<dbReference type="GO" id="GO:0005737">
    <property type="term" value="C:cytoplasm"/>
    <property type="evidence" value="ECO:0007669"/>
    <property type="project" value="TreeGrafter"/>
</dbReference>
<sequence>MSTLLLTRADTLELMSMTEVLNAVEQAFSDYARNIASMPSKAYLTLPEGDFRAMPAQIPGAAGLKWVNVHPGNYRRNLPTVMAIIIYSEPETGYPLSIMDATEITAYRTGAASAIASKYLARKDARTLGLVGAGKQAQTQLLAHAEYFQFEEIMVYDSSVEAAAHFKALFPGFPITAASLEKTAGADIVCTLTPVRSPIIRRDWIKPGAHINAVGADAPGKQELDPVILDEACVVVDDIEQSIHAGELNVPVTAGLYKRDRIYATLGELTYGKKPGRSNNTEITVFDSTGLAVQDMATAKIVFNRALERGIGFRFDFIEKISERVSSPIKDPHNQ</sequence>
<comment type="catalytic activity">
    <reaction evidence="5">
        <text>L-alanine + NAD(+) + H2O = pyruvate + NH4(+) + NADH + H(+)</text>
        <dbReference type="Rhea" id="RHEA:18405"/>
        <dbReference type="ChEBI" id="CHEBI:15361"/>
        <dbReference type="ChEBI" id="CHEBI:15377"/>
        <dbReference type="ChEBI" id="CHEBI:15378"/>
        <dbReference type="ChEBI" id="CHEBI:28938"/>
        <dbReference type="ChEBI" id="CHEBI:57540"/>
        <dbReference type="ChEBI" id="CHEBI:57945"/>
        <dbReference type="ChEBI" id="CHEBI:57972"/>
        <dbReference type="EC" id="1.4.1.1"/>
    </reaction>
</comment>
<feature type="active site" description="Proton donor/acceptor" evidence="5">
    <location>
        <position position="65"/>
    </location>
</feature>
<dbReference type="InterPro" id="IPR036291">
    <property type="entry name" value="NAD(P)-bd_dom_sf"/>
</dbReference>
<feature type="binding site" evidence="5">
    <location>
        <position position="288"/>
    </location>
    <ligand>
        <name>NAD(+)</name>
        <dbReference type="ChEBI" id="CHEBI:57540"/>
    </ligand>
</feature>
<dbReference type="GO" id="GO:0006522">
    <property type="term" value="P:alanine metabolic process"/>
    <property type="evidence" value="ECO:0007669"/>
    <property type="project" value="UniProtKB-UniRule"/>
</dbReference>
<evidence type="ECO:0000256" key="1">
    <source>
        <dbReference type="ARBA" id="ARBA00023002"/>
    </source>
</evidence>
<dbReference type="Pfam" id="PF02423">
    <property type="entry name" value="OCD_Mu_crystall"/>
    <property type="match status" value="1"/>
</dbReference>
<keyword evidence="1 5" id="KW-0560">Oxidoreductase</keyword>
<dbReference type="PANTHER" id="PTHR13812:SF19">
    <property type="entry name" value="KETIMINE REDUCTASE MU-CRYSTALLIN"/>
    <property type="match status" value="1"/>
</dbReference>
<feature type="binding site" evidence="5">
    <location>
        <begin position="135"/>
        <end position="136"/>
    </location>
    <ligand>
        <name>NAD(+)</name>
        <dbReference type="ChEBI" id="CHEBI:57540"/>
    </ligand>
</feature>
<keyword evidence="2 5" id="KW-0520">NAD</keyword>
<dbReference type="PIRSF" id="PIRSF001439">
    <property type="entry name" value="CryM"/>
    <property type="match status" value="1"/>
</dbReference>
<comment type="function">
    <text evidence="5">Catalyzes the NAD(+)-dependent oxidative deamination of L-alanine to pyruvate, and the reverse reaction, the reductive amination of pyruvate.</text>
</comment>
<evidence type="ECO:0000256" key="2">
    <source>
        <dbReference type="ARBA" id="ARBA00023027"/>
    </source>
</evidence>
<evidence type="ECO:0000256" key="5">
    <source>
        <dbReference type="HAMAP-Rule" id="MF_00935"/>
    </source>
</evidence>
<feature type="binding site" evidence="5">
    <location>
        <position position="108"/>
    </location>
    <ligand>
        <name>NAD(+)</name>
        <dbReference type="ChEBI" id="CHEBI:57540"/>
    </ligand>
</feature>
<accession>A0AAU8GCB7</accession>
<dbReference type="InterPro" id="IPR003462">
    <property type="entry name" value="ODC_Mu_crystall"/>
</dbReference>
<dbReference type="EMBL" id="CP159307">
    <property type="protein sequence ID" value="XCH34041.1"/>
    <property type="molecule type" value="Genomic_DNA"/>
</dbReference>
<feature type="binding site" evidence="5">
    <location>
        <begin position="215"/>
        <end position="217"/>
    </location>
    <ligand>
        <name>NAD(+)</name>
        <dbReference type="ChEBI" id="CHEBI:57540"/>
    </ligand>
</feature>
<reference evidence="6" key="1">
    <citation type="submission" date="2024-06" db="EMBL/GenBank/DDBJ databases">
        <title>A Novel Isolate, Dehalogenimonas sp. Strain 4OHTPN, Dechlorinates Aromatic 4 Hydroxy chlorothalonil by a Novel Reductive Dehalogenase.</title>
        <authorList>
            <person name="Liu G."/>
        </authorList>
    </citation>
    <scope>NUCLEOTIDE SEQUENCE</scope>
    <source>
        <strain evidence="6">4OHTPN</strain>
    </source>
</reference>
<dbReference type="InterPro" id="IPR023401">
    <property type="entry name" value="ODC_N"/>
</dbReference>
<dbReference type="EC" id="1.4.1.1" evidence="5"/>
<dbReference type="GO" id="GO:0051287">
    <property type="term" value="F:NAD binding"/>
    <property type="evidence" value="ECO:0007669"/>
    <property type="project" value="UniProtKB-UniRule"/>
</dbReference>
<comment type="similarity">
    <text evidence="5">Belongs to the ornithine cyclodeaminase/mu-crystallin family. Archaeal alanine dehydrogenase subfamily.</text>
</comment>
<comment type="catalytic activity">
    <reaction evidence="4">
        <text>L-proline + NADP(+) = 1-pyrroline-2-carboxylate + NADPH + H(+)</text>
        <dbReference type="Rhea" id="RHEA:20317"/>
        <dbReference type="ChEBI" id="CHEBI:15378"/>
        <dbReference type="ChEBI" id="CHEBI:39785"/>
        <dbReference type="ChEBI" id="CHEBI:57783"/>
        <dbReference type="ChEBI" id="CHEBI:58349"/>
        <dbReference type="ChEBI" id="CHEBI:60039"/>
        <dbReference type="EC" id="1.5.1.49"/>
    </reaction>
</comment>
<dbReference type="HAMAP" id="MF_00935">
    <property type="entry name" value="AlaDH_arch"/>
    <property type="match status" value="1"/>
</dbReference>
<dbReference type="AlphaFoldDB" id="A0AAU8GCB7"/>
<proteinExistence type="inferred from homology"/>
<dbReference type="GO" id="GO:0000286">
    <property type="term" value="F:alanine dehydrogenase activity"/>
    <property type="evidence" value="ECO:0007669"/>
    <property type="project" value="UniProtKB-UniRule"/>
</dbReference>
<dbReference type="Gene3D" id="3.40.50.720">
    <property type="entry name" value="NAD(P)-binding Rossmann-like Domain"/>
    <property type="match status" value="1"/>
</dbReference>
<feature type="binding site" evidence="5">
    <location>
        <position position="221"/>
    </location>
    <ligand>
        <name>NAD(+)</name>
        <dbReference type="ChEBI" id="CHEBI:57540"/>
    </ligand>
</feature>
<protein>
    <recommendedName>
        <fullName evidence="5">Putative alanine dehydrogenase</fullName>
        <shortName evidence="5">AlaDH</shortName>
        <ecNumber evidence="5">1.4.1.1</ecNumber>
    </recommendedName>
</protein>
<organism evidence="6">
    <name type="scientific">Dehalogenimonas sp. 4OHTPN</name>
    <dbReference type="NCBI Taxonomy" id="3166643"/>
    <lineage>
        <taxon>Bacteria</taxon>
        <taxon>Bacillati</taxon>
        <taxon>Chloroflexota</taxon>
        <taxon>Dehalococcoidia</taxon>
        <taxon>Dehalococcoidales</taxon>
        <taxon>Dehalococcoidaceae</taxon>
        <taxon>Dehalogenimonas</taxon>
    </lineage>
</organism>
<dbReference type="RefSeq" id="WP_353715227.1">
    <property type="nucleotide sequence ID" value="NZ_CP159307.1"/>
</dbReference>
<dbReference type="SUPFAM" id="SSF51735">
    <property type="entry name" value="NAD(P)-binding Rossmann-fold domains"/>
    <property type="match status" value="1"/>
</dbReference>
<dbReference type="InterPro" id="IPR028609">
    <property type="entry name" value="AlaDH_arch-typ"/>
</dbReference>
<dbReference type="FunFam" id="3.30.1780.10:FF:000002">
    <property type="entry name" value="Ornithine cyclodeaminase"/>
    <property type="match status" value="1"/>
</dbReference>
<dbReference type="FunFam" id="3.40.50.720:FF:000311">
    <property type="entry name" value="Ornithine cyclodeaminase"/>
    <property type="match status" value="1"/>
</dbReference>
<dbReference type="Gene3D" id="3.30.1780.10">
    <property type="entry name" value="ornithine cyclodeaminase, domain 1"/>
    <property type="match status" value="1"/>
</dbReference>
<evidence type="ECO:0000313" key="6">
    <source>
        <dbReference type="EMBL" id="XCH34041.1"/>
    </source>
</evidence>